<dbReference type="EMBL" id="JAKOGI010000566">
    <property type="protein sequence ID" value="KAJ8433006.1"/>
    <property type="molecule type" value="Genomic_DNA"/>
</dbReference>
<organism evidence="2 3">
    <name type="scientific">Carnegiea gigantea</name>
    <dbReference type="NCBI Taxonomy" id="171969"/>
    <lineage>
        <taxon>Eukaryota</taxon>
        <taxon>Viridiplantae</taxon>
        <taxon>Streptophyta</taxon>
        <taxon>Embryophyta</taxon>
        <taxon>Tracheophyta</taxon>
        <taxon>Spermatophyta</taxon>
        <taxon>Magnoliopsida</taxon>
        <taxon>eudicotyledons</taxon>
        <taxon>Gunneridae</taxon>
        <taxon>Pentapetalae</taxon>
        <taxon>Caryophyllales</taxon>
        <taxon>Cactineae</taxon>
        <taxon>Cactaceae</taxon>
        <taxon>Cactoideae</taxon>
        <taxon>Echinocereeae</taxon>
        <taxon>Carnegiea</taxon>
    </lineage>
</organism>
<dbReference type="Proteomes" id="UP001153076">
    <property type="component" value="Unassembled WGS sequence"/>
</dbReference>
<keyword evidence="3" id="KW-1185">Reference proteome</keyword>
<feature type="compositionally biased region" description="Basic and acidic residues" evidence="1">
    <location>
        <begin position="142"/>
        <end position="153"/>
    </location>
</feature>
<proteinExistence type="predicted"/>
<feature type="region of interest" description="Disordered" evidence="1">
    <location>
        <begin position="120"/>
        <end position="153"/>
    </location>
</feature>
<comment type="caution">
    <text evidence="2">The sequence shown here is derived from an EMBL/GenBank/DDBJ whole genome shotgun (WGS) entry which is preliminary data.</text>
</comment>
<gene>
    <name evidence="2" type="ORF">Cgig2_010982</name>
</gene>
<protein>
    <submittedName>
        <fullName evidence="2">Uncharacterized protein</fullName>
    </submittedName>
</protein>
<evidence type="ECO:0000313" key="3">
    <source>
        <dbReference type="Proteomes" id="UP001153076"/>
    </source>
</evidence>
<dbReference type="AlphaFoldDB" id="A0A9Q1Q9C2"/>
<accession>A0A9Q1Q9C2</accession>
<evidence type="ECO:0000313" key="2">
    <source>
        <dbReference type="EMBL" id="KAJ8433006.1"/>
    </source>
</evidence>
<sequence length="198" mass="23055">MGALPFLTSIGPHRGFFTMAFPYSRSTSEMAQYVIRNFEWDQRGVAFPLSPLSNDFQALCPSYDLAMVEKAARQAERLGVLQWRTLHIMESALTELRWSTFELWVWLNGDRIMEARFREKAKPEDGSSDVEGAAFPSNDDEQERKGREREREWLSLPPSIMAFPPLCDTKEMADFVRESFRWHWRSSTRPPRPLPGDY</sequence>
<reference evidence="2" key="1">
    <citation type="submission" date="2022-04" db="EMBL/GenBank/DDBJ databases">
        <title>Carnegiea gigantea Genome sequencing and assembly v2.</title>
        <authorList>
            <person name="Copetti D."/>
            <person name="Sanderson M.J."/>
            <person name="Burquez A."/>
            <person name="Wojciechowski M.F."/>
        </authorList>
    </citation>
    <scope>NUCLEOTIDE SEQUENCE</scope>
    <source>
        <strain evidence="2">SGP5-SGP5p</strain>
        <tissue evidence="2">Aerial part</tissue>
    </source>
</reference>
<evidence type="ECO:0000256" key="1">
    <source>
        <dbReference type="SAM" id="MobiDB-lite"/>
    </source>
</evidence>
<name>A0A9Q1Q9C2_9CARY</name>